<dbReference type="GO" id="GO:0001228">
    <property type="term" value="F:DNA-binding transcription activator activity, RNA polymerase II-specific"/>
    <property type="evidence" value="ECO:0007669"/>
    <property type="project" value="TreeGrafter"/>
</dbReference>
<name>A0AAN8LPP4_9TELE</name>
<evidence type="ECO:0000313" key="2">
    <source>
        <dbReference type="EMBL" id="KAK6309940.1"/>
    </source>
</evidence>
<gene>
    <name evidence="2" type="ORF">J4Q44_G00198210</name>
</gene>
<dbReference type="AlphaFoldDB" id="A0AAN8LPP4"/>
<sequence length="106" mass="12317">MLHLVPSSSPQDTLQWLQRHRFSPFCRIFSSFSVYHTLYLEDLTLWDLSEKMALLYNITPQQISHIYRQGPTGIHVLVSDEVRMGPRISLMALCKRQLQGTSLIND</sequence>
<keyword evidence="3" id="KW-1185">Reference proteome</keyword>
<organism evidence="2 3">
    <name type="scientific">Coregonus suidteri</name>
    <dbReference type="NCBI Taxonomy" id="861788"/>
    <lineage>
        <taxon>Eukaryota</taxon>
        <taxon>Metazoa</taxon>
        <taxon>Chordata</taxon>
        <taxon>Craniata</taxon>
        <taxon>Vertebrata</taxon>
        <taxon>Euteleostomi</taxon>
        <taxon>Actinopterygii</taxon>
        <taxon>Neopterygii</taxon>
        <taxon>Teleostei</taxon>
        <taxon>Protacanthopterygii</taxon>
        <taxon>Salmoniformes</taxon>
        <taxon>Salmonidae</taxon>
        <taxon>Coregoninae</taxon>
        <taxon>Coregonus</taxon>
    </lineage>
</organism>
<dbReference type="GO" id="GO:0000978">
    <property type="term" value="F:RNA polymerase II cis-regulatory region sequence-specific DNA binding"/>
    <property type="evidence" value="ECO:0007669"/>
    <property type="project" value="TreeGrafter"/>
</dbReference>
<reference evidence="2 3" key="1">
    <citation type="submission" date="2021-04" db="EMBL/GenBank/DDBJ databases">
        <authorList>
            <person name="De Guttry C."/>
            <person name="Zahm M."/>
            <person name="Klopp C."/>
            <person name="Cabau C."/>
            <person name="Louis A."/>
            <person name="Berthelot C."/>
            <person name="Parey E."/>
            <person name="Roest Crollius H."/>
            <person name="Montfort J."/>
            <person name="Robinson-Rechavi M."/>
            <person name="Bucao C."/>
            <person name="Bouchez O."/>
            <person name="Gislard M."/>
            <person name="Lluch J."/>
            <person name="Milhes M."/>
            <person name="Lampietro C."/>
            <person name="Lopez Roques C."/>
            <person name="Donnadieu C."/>
            <person name="Braasch I."/>
            <person name="Desvignes T."/>
            <person name="Postlethwait J."/>
            <person name="Bobe J."/>
            <person name="Wedekind C."/>
            <person name="Guiguen Y."/>
        </authorList>
    </citation>
    <scope>NUCLEOTIDE SEQUENCE [LARGE SCALE GENOMIC DNA]</scope>
    <source>
        <strain evidence="2">Cs_M1</strain>
        <tissue evidence="2">Blood</tissue>
    </source>
</reference>
<feature type="domain" description="GRHL1/CP2 C-terminal" evidence="1">
    <location>
        <begin position="30"/>
        <end position="82"/>
    </location>
</feature>
<dbReference type="EMBL" id="JAGTTL010000017">
    <property type="protein sequence ID" value="KAK6309940.1"/>
    <property type="molecule type" value="Genomic_DNA"/>
</dbReference>
<dbReference type="PANTHER" id="PTHR11037:SF21">
    <property type="entry name" value="GEMINI, ISOFORM C"/>
    <property type="match status" value="1"/>
</dbReference>
<dbReference type="InterPro" id="IPR057520">
    <property type="entry name" value="GRHL1/CP2_C"/>
</dbReference>
<evidence type="ECO:0000259" key="1">
    <source>
        <dbReference type="Pfam" id="PF25416"/>
    </source>
</evidence>
<dbReference type="Pfam" id="PF25416">
    <property type="entry name" value="GRHL1_C"/>
    <property type="match status" value="1"/>
</dbReference>
<protein>
    <recommendedName>
        <fullName evidence="1">GRHL1/CP2 C-terminal domain-containing protein</fullName>
    </recommendedName>
</protein>
<dbReference type="InterPro" id="IPR040167">
    <property type="entry name" value="TF_CP2-like"/>
</dbReference>
<comment type="caution">
    <text evidence="2">The sequence shown here is derived from an EMBL/GenBank/DDBJ whole genome shotgun (WGS) entry which is preliminary data.</text>
</comment>
<dbReference type="GO" id="GO:0005634">
    <property type="term" value="C:nucleus"/>
    <property type="evidence" value="ECO:0007669"/>
    <property type="project" value="TreeGrafter"/>
</dbReference>
<dbReference type="PANTHER" id="PTHR11037">
    <property type="entry name" value="TRANSCRIPTION FACTOR CP2"/>
    <property type="match status" value="1"/>
</dbReference>
<proteinExistence type="predicted"/>
<dbReference type="Proteomes" id="UP001356427">
    <property type="component" value="Unassembled WGS sequence"/>
</dbReference>
<accession>A0AAN8LPP4</accession>
<evidence type="ECO:0000313" key="3">
    <source>
        <dbReference type="Proteomes" id="UP001356427"/>
    </source>
</evidence>